<comment type="caution">
    <text evidence="1">The sequence shown here is derived from an EMBL/GenBank/DDBJ whole genome shotgun (WGS) entry which is preliminary data.</text>
</comment>
<name>A0AC60Q9V3_IXOPE</name>
<proteinExistence type="predicted"/>
<sequence length="239" mass="26354">MHPASSLCWALLTSCLWAAFLQPGLGESSCEPEAADRCYEDFLTSFSGILHQQSRLPPGALHNALQDLCGGLAELSQCRKDIVDGGCSVEEGRQRFDRWEAAFKAVEERACLDERLLTDLVRAHSCWNLDLFGHCVRANTSLSAVRDLLHTEFSQSECKKLQDALNGCIHAGYSSCDPEKVVRDSGKTTMHTLLNVFLGKTGCPVLANTGYTASPTPAWMWALITIVVLVQRRRQGRLV</sequence>
<evidence type="ECO:0000313" key="2">
    <source>
        <dbReference type="Proteomes" id="UP000805193"/>
    </source>
</evidence>
<organism evidence="1 2">
    <name type="scientific">Ixodes persulcatus</name>
    <name type="common">Taiga tick</name>
    <dbReference type="NCBI Taxonomy" id="34615"/>
    <lineage>
        <taxon>Eukaryota</taxon>
        <taxon>Metazoa</taxon>
        <taxon>Ecdysozoa</taxon>
        <taxon>Arthropoda</taxon>
        <taxon>Chelicerata</taxon>
        <taxon>Arachnida</taxon>
        <taxon>Acari</taxon>
        <taxon>Parasitiformes</taxon>
        <taxon>Ixodida</taxon>
        <taxon>Ixodoidea</taxon>
        <taxon>Ixodidae</taxon>
        <taxon>Ixodinae</taxon>
        <taxon>Ixodes</taxon>
    </lineage>
</organism>
<gene>
    <name evidence="1" type="ORF">HPB47_022406</name>
</gene>
<dbReference type="Proteomes" id="UP000805193">
    <property type="component" value="Unassembled WGS sequence"/>
</dbReference>
<protein>
    <submittedName>
        <fullName evidence="1">Uncharacterized protein</fullName>
    </submittedName>
</protein>
<accession>A0AC60Q9V3</accession>
<dbReference type="EMBL" id="JABSTQ010009292">
    <property type="protein sequence ID" value="KAG0430763.1"/>
    <property type="molecule type" value="Genomic_DNA"/>
</dbReference>
<evidence type="ECO:0000313" key="1">
    <source>
        <dbReference type="EMBL" id="KAG0430763.1"/>
    </source>
</evidence>
<keyword evidence="2" id="KW-1185">Reference proteome</keyword>
<reference evidence="1 2" key="1">
    <citation type="journal article" date="2020" name="Cell">
        <title>Large-Scale Comparative Analyses of Tick Genomes Elucidate Their Genetic Diversity and Vector Capacities.</title>
        <authorList>
            <consortium name="Tick Genome and Microbiome Consortium (TIGMIC)"/>
            <person name="Jia N."/>
            <person name="Wang J."/>
            <person name="Shi W."/>
            <person name="Du L."/>
            <person name="Sun Y."/>
            <person name="Zhan W."/>
            <person name="Jiang J.F."/>
            <person name="Wang Q."/>
            <person name="Zhang B."/>
            <person name="Ji P."/>
            <person name="Bell-Sakyi L."/>
            <person name="Cui X.M."/>
            <person name="Yuan T.T."/>
            <person name="Jiang B.G."/>
            <person name="Yang W.F."/>
            <person name="Lam T.T."/>
            <person name="Chang Q.C."/>
            <person name="Ding S.J."/>
            <person name="Wang X.J."/>
            <person name="Zhu J.G."/>
            <person name="Ruan X.D."/>
            <person name="Zhao L."/>
            <person name="Wei J.T."/>
            <person name="Ye R.Z."/>
            <person name="Que T.C."/>
            <person name="Du C.H."/>
            <person name="Zhou Y.H."/>
            <person name="Cheng J.X."/>
            <person name="Dai P.F."/>
            <person name="Guo W.B."/>
            <person name="Han X.H."/>
            <person name="Huang E.J."/>
            <person name="Li L.F."/>
            <person name="Wei W."/>
            <person name="Gao Y.C."/>
            <person name="Liu J.Z."/>
            <person name="Shao H.Z."/>
            <person name="Wang X."/>
            <person name="Wang C.C."/>
            <person name="Yang T.C."/>
            <person name="Huo Q.B."/>
            <person name="Li W."/>
            <person name="Chen H.Y."/>
            <person name="Chen S.E."/>
            <person name="Zhou L.G."/>
            <person name="Ni X.B."/>
            <person name="Tian J.H."/>
            <person name="Sheng Y."/>
            <person name="Liu T."/>
            <person name="Pan Y.S."/>
            <person name="Xia L.Y."/>
            <person name="Li J."/>
            <person name="Zhao F."/>
            <person name="Cao W.C."/>
        </authorList>
    </citation>
    <scope>NUCLEOTIDE SEQUENCE [LARGE SCALE GENOMIC DNA]</scope>
    <source>
        <strain evidence="1">Iper-2018</strain>
    </source>
</reference>